<reference evidence="11 12" key="1">
    <citation type="submission" date="2016-12" db="EMBL/GenBank/DDBJ databases">
        <title>Study of bacterial adaptation to deep sea.</title>
        <authorList>
            <person name="Song J."/>
            <person name="Yoshizawa S."/>
            <person name="Kogure K."/>
        </authorList>
    </citation>
    <scope>NUCLEOTIDE SEQUENCE [LARGE SCALE GENOMIC DNA]</scope>
    <source>
        <strain evidence="11 12">SAORIC-165</strain>
    </source>
</reference>
<dbReference type="InterPro" id="IPR050793">
    <property type="entry name" value="CMP-NeuNAc_synthase"/>
</dbReference>
<evidence type="ECO:0000256" key="5">
    <source>
        <dbReference type="ARBA" id="ARBA00010726"/>
    </source>
</evidence>
<comment type="similarity">
    <text evidence="4">Belongs to the KdsC family.</text>
</comment>
<dbReference type="Pfam" id="PF02348">
    <property type="entry name" value="CTP_transf_3"/>
    <property type="match status" value="1"/>
</dbReference>
<dbReference type="InterPro" id="IPR003329">
    <property type="entry name" value="Cytidylyl_trans"/>
</dbReference>
<dbReference type="CDD" id="cd02513">
    <property type="entry name" value="CMP-NeuAc_Synthase"/>
    <property type="match status" value="1"/>
</dbReference>
<comment type="caution">
    <text evidence="11">The sequence shown here is derived from an EMBL/GenBank/DDBJ whole genome shotgun (WGS) entry which is preliminary data.</text>
</comment>
<comment type="pathway">
    <text evidence="3">Amino-sugar metabolism; N-acetylneuraminate metabolism.</text>
</comment>
<evidence type="ECO:0000256" key="3">
    <source>
        <dbReference type="ARBA" id="ARBA00005141"/>
    </source>
</evidence>
<evidence type="ECO:0000313" key="11">
    <source>
        <dbReference type="EMBL" id="PQJ28089.1"/>
    </source>
</evidence>
<dbReference type="Proteomes" id="UP000239907">
    <property type="component" value="Unassembled WGS sequence"/>
</dbReference>
<evidence type="ECO:0000313" key="12">
    <source>
        <dbReference type="Proteomes" id="UP000239907"/>
    </source>
</evidence>
<gene>
    <name evidence="11" type="ORF">BSZ32_05935</name>
</gene>
<comment type="catalytic activity">
    <reaction evidence="1">
        <text>an N-acylneuraminate + CTP = a CMP-N-acyl-beta-neuraminate + diphosphate</text>
        <dbReference type="Rhea" id="RHEA:11344"/>
        <dbReference type="ChEBI" id="CHEBI:33019"/>
        <dbReference type="ChEBI" id="CHEBI:37563"/>
        <dbReference type="ChEBI" id="CHEBI:60073"/>
        <dbReference type="ChEBI" id="CHEBI:68671"/>
        <dbReference type="EC" id="2.7.7.43"/>
    </reaction>
</comment>
<protein>
    <recommendedName>
        <fullName evidence="7">N-acylneuraminate cytidylyltransferase</fullName>
        <ecNumber evidence="7">2.7.7.43</ecNumber>
    </recommendedName>
</protein>
<dbReference type="GO" id="GO:0046872">
    <property type="term" value="F:metal ion binding"/>
    <property type="evidence" value="ECO:0007669"/>
    <property type="project" value="UniProtKB-KW"/>
</dbReference>
<evidence type="ECO:0000256" key="10">
    <source>
        <dbReference type="ARBA" id="ARBA00022842"/>
    </source>
</evidence>
<keyword evidence="10" id="KW-0460">Magnesium</keyword>
<dbReference type="UniPathway" id="UPA00628"/>
<evidence type="ECO:0000256" key="7">
    <source>
        <dbReference type="ARBA" id="ARBA00012491"/>
    </source>
</evidence>
<dbReference type="GO" id="GO:0006054">
    <property type="term" value="P:N-acetylneuraminate metabolic process"/>
    <property type="evidence" value="ECO:0007669"/>
    <property type="project" value="UniProtKB-UniPathway"/>
</dbReference>
<name>A0A2S7TZC8_9BACT</name>
<dbReference type="OrthoDB" id="9805604at2"/>
<comment type="similarity">
    <text evidence="5">Belongs to the CMP-NeuNAc synthase family.</text>
</comment>
<evidence type="ECO:0000256" key="2">
    <source>
        <dbReference type="ARBA" id="ARBA00001946"/>
    </source>
</evidence>
<dbReference type="InterPro" id="IPR029044">
    <property type="entry name" value="Nucleotide-diphossugar_trans"/>
</dbReference>
<accession>A0A2S7TZC8</accession>
<dbReference type="Pfam" id="PF08282">
    <property type="entry name" value="Hydrolase_3"/>
    <property type="match status" value="1"/>
</dbReference>
<dbReference type="InterPro" id="IPR036412">
    <property type="entry name" value="HAD-like_sf"/>
</dbReference>
<keyword evidence="12" id="KW-1185">Reference proteome</keyword>
<dbReference type="SFLD" id="SFLDG01136">
    <property type="entry name" value="C1.6:_Phosphoserine_Phosphatas"/>
    <property type="match status" value="1"/>
</dbReference>
<evidence type="ECO:0000256" key="8">
    <source>
        <dbReference type="ARBA" id="ARBA00022723"/>
    </source>
</evidence>
<organism evidence="11 12">
    <name type="scientific">Rubritalea profundi</name>
    <dbReference type="NCBI Taxonomy" id="1658618"/>
    <lineage>
        <taxon>Bacteria</taxon>
        <taxon>Pseudomonadati</taxon>
        <taxon>Verrucomicrobiota</taxon>
        <taxon>Verrucomicrobiia</taxon>
        <taxon>Verrucomicrobiales</taxon>
        <taxon>Rubritaleaceae</taxon>
        <taxon>Rubritalea</taxon>
    </lineage>
</organism>
<evidence type="ECO:0000256" key="6">
    <source>
        <dbReference type="ARBA" id="ARBA00011881"/>
    </source>
</evidence>
<dbReference type="AlphaFoldDB" id="A0A2S7TZC8"/>
<dbReference type="SUPFAM" id="SSF56784">
    <property type="entry name" value="HAD-like"/>
    <property type="match status" value="1"/>
</dbReference>
<dbReference type="Gene3D" id="3.90.550.10">
    <property type="entry name" value="Spore Coat Polysaccharide Biosynthesis Protein SpsA, Chain A"/>
    <property type="match status" value="1"/>
</dbReference>
<dbReference type="PANTHER" id="PTHR21485:SF3">
    <property type="entry name" value="N-ACYLNEURAMINATE CYTIDYLYLTRANSFERASE"/>
    <property type="match status" value="1"/>
</dbReference>
<proteinExistence type="inferred from homology"/>
<dbReference type="SFLD" id="SFLDG01138">
    <property type="entry name" value="C1.6.2:_Deoxy-d-mannose-octulo"/>
    <property type="match status" value="1"/>
</dbReference>
<dbReference type="InterPro" id="IPR023214">
    <property type="entry name" value="HAD_sf"/>
</dbReference>
<dbReference type="GO" id="GO:0008781">
    <property type="term" value="F:N-acylneuraminate cytidylyltransferase activity"/>
    <property type="evidence" value="ECO:0007669"/>
    <property type="project" value="UniProtKB-EC"/>
</dbReference>
<sequence length="393" mass="43267">METPMKPICIIPARGGSKGLPRKNVLPLCGRPLLAWNVMAAVEAYGGDSVFVTTDDTEIAKVAITYGARVIMRPAQLAEDNSSSEDALIHALQEICEQNGSLPEKFLFLQCTSPLTAAQDIRAIMETMEGSQADSAFSATPSHRFLWRPDDNGNAAGVNHDSRIRLRRQDCDPEYSENGAIYAMRTEGFLKNKHRFFGKTVVHEMPEERSWEVDSPTDFAVAEILLGNRISMEKFQLLPSKIEAVIFDFDGVMTDNRVTTDQHGNESVACDRSDGMGISKLRESGIRLLVLSTEENPVVAARCSKLKIECIHGQSDKAARLRQWLKEEQINPENTVYLGNDINDTGCLDIVGCPVVVADAYSEAKQHALIVLEMPGGKGAVRELCDLILNGSR</sequence>
<keyword evidence="8" id="KW-0479">Metal-binding</keyword>
<dbReference type="EMBL" id="MQWA01000001">
    <property type="protein sequence ID" value="PQJ28089.1"/>
    <property type="molecule type" value="Genomic_DNA"/>
</dbReference>
<comment type="subunit">
    <text evidence="6">Homotetramer.</text>
</comment>
<dbReference type="PANTHER" id="PTHR21485">
    <property type="entry name" value="HAD SUPERFAMILY MEMBERS CMAS AND KDSC"/>
    <property type="match status" value="1"/>
</dbReference>
<dbReference type="SFLD" id="SFLDS00003">
    <property type="entry name" value="Haloacid_Dehalogenase"/>
    <property type="match status" value="1"/>
</dbReference>
<dbReference type="Gene3D" id="3.40.50.1000">
    <property type="entry name" value="HAD superfamily/HAD-like"/>
    <property type="match status" value="1"/>
</dbReference>
<comment type="cofactor">
    <cofactor evidence="2">
        <name>Mg(2+)</name>
        <dbReference type="ChEBI" id="CHEBI:18420"/>
    </cofactor>
</comment>
<evidence type="ECO:0000256" key="9">
    <source>
        <dbReference type="ARBA" id="ARBA00022801"/>
    </source>
</evidence>
<evidence type="ECO:0000256" key="1">
    <source>
        <dbReference type="ARBA" id="ARBA00001862"/>
    </source>
</evidence>
<dbReference type="EC" id="2.7.7.43" evidence="7"/>
<dbReference type="SUPFAM" id="SSF53448">
    <property type="entry name" value="Nucleotide-diphospho-sugar transferases"/>
    <property type="match status" value="1"/>
</dbReference>
<dbReference type="InterPro" id="IPR010023">
    <property type="entry name" value="KdsC_fam"/>
</dbReference>
<keyword evidence="9" id="KW-0378">Hydrolase</keyword>
<evidence type="ECO:0000256" key="4">
    <source>
        <dbReference type="ARBA" id="ARBA00005893"/>
    </source>
</evidence>
<dbReference type="GO" id="GO:0016788">
    <property type="term" value="F:hydrolase activity, acting on ester bonds"/>
    <property type="evidence" value="ECO:0007669"/>
    <property type="project" value="InterPro"/>
</dbReference>